<name>A0A0F3NYL9_ORITS</name>
<proteinExistence type="predicted"/>
<dbReference type="Proteomes" id="UP000033671">
    <property type="component" value="Unassembled WGS sequence"/>
</dbReference>
<comment type="caution">
    <text evidence="1">The sequence shown here is derived from an EMBL/GenBank/DDBJ whole genome shotgun (WGS) entry which is preliminary data.</text>
</comment>
<dbReference type="EMBL" id="LAOA01000123">
    <property type="protein sequence ID" value="KJV71994.1"/>
    <property type="molecule type" value="Genomic_DNA"/>
</dbReference>
<gene>
    <name evidence="1" type="ORF">OTSTA716_2088</name>
</gene>
<dbReference type="AlphaFoldDB" id="A0A0F3NYL9"/>
<reference evidence="1 2" key="1">
    <citation type="submission" date="2015-01" db="EMBL/GenBank/DDBJ databases">
        <title>Genome Sequencing of Rickettsiales.</title>
        <authorList>
            <person name="Daugherty S.C."/>
            <person name="Su Q."/>
            <person name="Abolude K."/>
            <person name="Beier-Sexton M."/>
            <person name="Carlyon J.A."/>
            <person name="Carter R."/>
            <person name="Day N.P."/>
            <person name="Dumler S.J."/>
            <person name="Dyachenko V."/>
            <person name="Godinez A."/>
            <person name="Kurtti T.J."/>
            <person name="Lichay M."/>
            <person name="Mullins K.E."/>
            <person name="Ott S."/>
            <person name="Pappas-Brown V."/>
            <person name="Paris D.H."/>
            <person name="Patel P."/>
            <person name="Richards A.L."/>
            <person name="Sadzewicz L."/>
            <person name="Sears K."/>
            <person name="Seidman D."/>
            <person name="Sengamalay N."/>
            <person name="Stenos J."/>
            <person name="Tallon L.J."/>
            <person name="Vincent G."/>
            <person name="Fraser C.M."/>
            <person name="Munderloh U."/>
            <person name="Dunning-Hotopp J.C."/>
        </authorList>
    </citation>
    <scope>NUCLEOTIDE SEQUENCE [LARGE SCALE GENOMIC DNA]</scope>
    <source>
        <strain evidence="1 2">TA716</strain>
    </source>
</reference>
<sequence length="153" mass="17124">MDFIVQDLESSSSTATVMSPDITKTQEEYIDNIIQPLEHKSSNILLDSDYYNAYEEGIQLGHASIYAAIVAKHIANGTSEHSAKNFAQSYIEGFSSSIQNHQKGDCYAQNYAEASTDFMFTEEEKTTSGHIFEQMSASVDYTEDSIFNDDDEE</sequence>
<evidence type="ECO:0000313" key="1">
    <source>
        <dbReference type="EMBL" id="KJV71994.1"/>
    </source>
</evidence>
<organism evidence="1 2">
    <name type="scientific">Orientia tsutsugamushi str. TA716</name>
    <dbReference type="NCBI Taxonomy" id="1359175"/>
    <lineage>
        <taxon>Bacteria</taxon>
        <taxon>Pseudomonadati</taxon>
        <taxon>Pseudomonadota</taxon>
        <taxon>Alphaproteobacteria</taxon>
        <taxon>Rickettsiales</taxon>
        <taxon>Rickettsiaceae</taxon>
        <taxon>Rickettsieae</taxon>
        <taxon>Orientia</taxon>
    </lineage>
</organism>
<protein>
    <submittedName>
        <fullName evidence="1">Uncharacterized protein</fullName>
    </submittedName>
</protein>
<evidence type="ECO:0000313" key="2">
    <source>
        <dbReference type="Proteomes" id="UP000033671"/>
    </source>
</evidence>
<accession>A0A0F3NYL9</accession>
<dbReference type="PATRIC" id="fig|1359175.3.peg.393"/>